<organism evidence="1 2">
    <name type="scientific">Cryptotermes secundus</name>
    <dbReference type="NCBI Taxonomy" id="105785"/>
    <lineage>
        <taxon>Eukaryota</taxon>
        <taxon>Metazoa</taxon>
        <taxon>Ecdysozoa</taxon>
        <taxon>Arthropoda</taxon>
        <taxon>Hexapoda</taxon>
        <taxon>Insecta</taxon>
        <taxon>Pterygota</taxon>
        <taxon>Neoptera</taxon>
        <taxon>Polyneoptera</taxon>
        <taxon>Dictyoptera</taxon>
        <taxon>Blattodea</taxon>
        <taxon>Blattoidea</taxon>
        <taxon>Termitoidae</taxon>
        <taxon>Kalotermitidae</taxon>
        <taxon>Cryptotermitinae</taxon>
        <taxon>Cryptotermes</taxon>
    </lineage>
</organism>
<accession>A0A2J7PP12</accession>
<name>A0A2J7PP12_9NEOP</name>
<gene>
    <name evidence="1" type="ORF">B7P43_G03317</name>
</gene>
<dbReference type="Proteomes" id="UP000235965">
    <property type="component" value="Unassembled WGS sequence"/>
</dbReference>
<keyword evidence="2" id="KW-1185">Reference proteome</keyword>
<evidence type="ECO:0000313" key="1">
    <source>
        <dbReference type="EMBL" id="PNF18083.1"/>
    </source>
</evidence>
<comment type="caution">
    <text evidence="1">The sequence shown here is derived from an EMBL/GenBank/DDBJ whole genome shotgun (WGS) entry which is preliminary data.</text>
</comment>
<reference evidence="1 2" key="1">
    <citation type="submission" date="2017-12" db="EMBL/GenBank/DDBJ databases">
        <title>Hemimetabolous genomes reveal molecular basis of termite eusociality.</title>
        <authorList>
            <person name="Harrison M.C."/>
            <person name="Jongepier E."/>
            <person name="Robertson H.M."/>
            <person name="Arning N."/>
            <person name="Bitard-Feildel T."/>
            <person name="Chao H."/>
            <person name="Childers C.P."/>
            <person name="Dinh H."/>
            <person name="Doddapaneni H."/>
            <person name="Dugan S."/>
            <person name="Gowin J."/>
            <person name="Greiner C."/>
            <person name="Han Y."/>
            <person name="Hu H."/>
            <person name="Hughes D.S.T."/>
            <person name="Huylmans A.-K."/>
            <person name="Kemena C."/>
            <person name="Kremer L.P.M."/>
            <person name="Lee S.L."/>
            <person name="Lopez-Ezquerra A."/>
            <person name="Mallet L."/>
            <person name="Monroy-Kuhn J.M."/>
            <person name="Moser A."/>
            <person name="Murali S.C."/>
            <person name="Muzny D.M."/>
            <person name="Otani S."/>
            <person name="Piulachs M.-D."/>
            <person name="Poelchau M."/>
            <person name="Qu J."/>
            <person name="Schaub F."/>
            <person name="Wada-Katsumata A."/>
            <person name="Worley K.C."/>
            <person name="Xie Q."/>
            <person name="Ylla G."/>
            <person name="Poulsen M."/>
            <person name="Gibbs R.A."/>
            <person name="Schal C."/>
            <person name="Richards S."/>
            <person name="Belles X."/>
            <person name="Korb J."/>
            <person name="Bornberg-Bauer E."/>
        </authorList>
    </citation>
    <scope>NUCLEOTIDE SEQUENCE [LARGE SCALE GENOMIC DNA]</scope>
    <source>
        <tissue evidence="1">Whole body</tissue>
    </source>
</reference>
<dbReference type="InParanoid" id="A0A2J7PP12"/>
<protein>
    <submittedName>
        <fullName evidence="1">Uncharacterized protein</fullName>
    </submittedName>
</protein>
<dbReference type="EMBL" id="NEVH01023280">
    <property type="protein sequence ID" value="PNF18083.1"/>
    <property type="molecule type" value="Genomic_DNA"/>
</dbReference>
<sequence length="52" mass="6021">MREAILRVTDADFTEQYQECALVCLSFVHPAFQSAQKHLQENQYHTMSGEFA</sequence>
<evidence type="ECO:0000313" key="2">
    <source>
        <dbReference type="Proteomes" id="UP000235965"/>
    </source>
</evidence>
<dbReference type="AlphaFoldDB" id="A0A2J7PP12"/>
<proteinExistence type="predicted"/>